<dbReference type="InterPro" id="IPR045886">
    <property type="entry name" value="ThiF/MoeB/HesA"/>
</dbReference>
<dbReference type="GO" id="GO:0061504">
    <property type="term" value="P:cyclic threonylcarbamoyladenosine biosynthetic process"/>
    <property type="evidence" value="ECO:0007669"/>
    <property type="project" value="TreeGrafter"/>
</dbReference>
<dbReference type="Proteomes" id="UP000646426">
    <property type="component" value="Unassembled WGS sequence"/>
</dbReference>
<dbReference type="SUPFAM" id="SSF69572">
    <property type="entry name" value="Activating enzymes of the ubiquitin-like proteins"/>
    <property type="match status" value="1"/>
</dbReference>
<name>A0A918SUM9_9GAMM</name>
<feature type="domain" description="THIF-type NAD/FAD binding fold" evidence="1">
    <location>
        <begin position="63"/>
        <end position="306"/>
    </location>
</feature>
<gene>
    <name evidence="2" type="primary">moeB</name>
    <name evidence="2" type="ORF">GCM10007067_03580</name>
</gene>
<dbReference type="Pfam" id="PF00899">
    <property type="entry name" value="ThiF"/>
    <property type="match status" value="1"/>
</dbReference>
<accession>A0A918SUM9</accession>
<dbReference type="PANTHER" id="PTHR43267:SF1">
    <property type="entry name" value="TRNA THREONYLCARBAMOYLADENOSINE DEHYDRATASE"/>
    <property type="match status" value="1"/>
</dbReference>
<evidence type="ECO:0000259" key="1">
    <source>
        <dbReference type="Pfam" id="PF00899"/>
    </source>
</evidence>
<dbReference type="InterPro" id="IPR035985">
    <property type="entry name" value="Ubiquitin-activating_enz"/>
</dbReference>
<dbReference type="InterPro" id="IPR000594">
    <property type="entry name" value="ThiF_NAD_FAD-bd"/>
</dbReference>
<proteinExistence type="predicted"/>
<sequence>MEGVSVLIAALPAGYRRTLARTSKRSFARVGRLRSAHDYNAHMSNHAQDPAWQERFSGIDRLYGAGTYARLAQCRVAVVGMGGVGSWLVESLARSGVGHITLIDADDICVSNTNRQLPALAGQYGRAKVDAMAERCRAINPQIDVDPVASFLTASNIEALLDRGFDLVLDACDSFRSKVELIAWCRRRKLPIVVVGSAGGRTDSTLVRIRDLSRTEHDAMLALIRKKLRSEFNFPKNAGRYFSVPAVYSLENVRYPQADGTVCGVRPSAGPDAALKLDCGTGLGAATHITGAFAFVAAGKAIELLLKVRAKVEVGGDARSQDA</sequence>
<organism evidence="2 3">
    <name type="scientific">Cognatilysobacter bugurensis</name>
    <dbReference type="NCBI Taxonomy" id="543356"/>
    <lineage>
        <taxon>Bacteria</taxon>
        <taxon>Pseudomonadati</taxon>
        <taxon>Pseudomonadota</taxon>
        <taxon>Gammaproteobacteria</taxon>
        <taxon>Lysobacterales</taxon>
        <taxon>Lysobacteraceae</taxon>
        <taxon>Cognatilysobacter</taxon>
    </lineage>
</organism>
<dbReference type="EMBL" id="BMYD01000001">
    <property type="protein sequence ID" value="GHA70653.1"/>
    <property type="molecule type" value="Genomic_DNA"/>
</dbReference>
<dbReference type="PANTHER" id="PTHR43267">
    <property type="entry name" value="TRNA THREONYLCARBAMOYLADENOSINE DEHYDRATASE"/>
    <property type="match status" value="1"/>
</dbReference>
<dbReference type="CDD" id="cd00755">
    <property type="entry name" value="YgdL_like"/>
    <property type="match status" value="1"/>
</dbReference>
<evidence type="ECO:0000313" key="2">
    <source>
        <dbReference type="EMBL" id="GHA70653.1"/>
    </source>
</evidence>
<evidence type="ECO:0000313" key="3">
    <source>
        <dbReference type="Proteomes" id="UP000646426"/>
    </source>
</evidence>
<dbReference type="GO" id="GO:0061503">
    <property type="term" value="F:tRNA threonylcarbamoyladenosine dehydratase"/>
    <property type="evidence" value="ECO:0007669"/>
    <property type="project" value="TreeGrafter"/>
</dbReference>
<dbReference type="Gene3D" id="3.40.50.720">
    <property type="entry name" value="NAD(P)-binding Rossmann-like Domain"/>
    <property type="match status" value="1"/>
</dbReference>
<keyword evidence="3" id="KW-1185">Reference proteome</keyword>
<reference evidence="2" key="2">
    <citation type="submission" date="2020-09" db="EMBL/GenBank/DDBJ databases">
        <authorList>
            <person name="Sun Q."/>
            <person name="Kim S."/>
        </authorList>
    </citation>
    <scope>NUCLEOTIDE SEQUENCE</scope>
    <source>
        <strain evidence="2">KCTC 23077</strain>
    </source>
</reference>
<comment type="caution">
    <text evidence="2">The sequence shown here is derived from an EMBL/GenBank/DDBJ whole genome shotgun (WGS) entry which is preliminary data.</text>
</comment>
<dbReference type="GO" id="GO:0008641">
    <property type="term" value="F:ubiquitin-like modifier activating enzyme activity"/>
    <property type="evidence" value="ECO:0007669"/>
    <property type="project" value="InterPro"/>
</dbReference>
<protein>
    <submittedName>
        <fullName evidence="2">tRNA threonylcarbamoyladenosine dehydratase</fullName>
    </submittedName>
</protein>
<reference evidence="2" key="1">
    <citation type="journal article" date="2014" name="Int. J. Syst. Evol. Microbiol.">
        <title>Complete genome sequence of Corynebacterium casei LMG S-19264T (=DSM 44701T), isolated from a smear-ripened cheese.</title>
        <authorList>
            <consortium name="US DOE Joint Genome Institute (JGI-PGF)"/>
            <person name="Walter F."/>
            <person name="Albersmeier A."/>
            <person name="Kalinowski J."/>
            <person name="Ruckert C."/>
        </authorList>
    </citation>
    <scope>NUCLEOTIDE SEQUENCE</scope>
    <source>
        <strain evidence="2">KCTC 23077</strain>
    </source>
</reference>
<dbReference type="AlphaFoldDB" id="A0A918SUM9"/>